<accession>A0A8E2VHH1</accession>
<dbReference type="RefSeq" id="WP_108028146.1">
    <property type="nucleotide sequence ID" value="NZ_QAYC01000013.1"/>
</dbReference>
<name>A0A8E2VHH1_9RHOB</name>
<evidence type="ECO:0000313" key="1">
    <source>
        <dbReference type="EMBL" id="PTW45695.1"/>
    </source>
</evidence>
<proteinExistence type="predicted"/>
<keyword evidence="2" id="KW-1185">Reference proteome</keyword>
<comment type="caution">
    <text evidence="1">The sequence shown here is derived from an EMBL/GenBank/DDBJ whole genome shotgun (WGS) entry which is preliminary data.</text>
</comment>
<protein>
    <submittedName>
        <fullName evidence="1">Uncharacterized protein</fullName>
    </submittedName>
</protein>
<sequence length="70" mass="8059">MRGAARAATREASQQRWLVWHLAALMRASKLPNFEKFVGRPTARRRQSPQEMLTMARIWHATLQGIGKDD</sequence>
<dbReference type="EMBL" id="QAYC01000013">
    <property type="protein sequence ID" value="PTW45695.1"/>
    <property type="molecule type" value="Genomic_DNA"/>
</dbReference>
<organism evidence="1 2">
    <name type="scientific">Rhodovulum kholense</name>
    <dbReference type="NCBI Taxonomy" id="453584"/>
    <lineage>
        <taxon>Bacteria</taxon>
        <taxon>Pseudomonadati</taxon>
        <taxon>Pseudomonadota</taxon>
        <taxon>Alphaproteobacteria</taxon>
        <taxon>Rhodobacterales</taxon>
        <taxon>Paracoccaceae</taxon>
        <taxon>Rhodovulum</taxon>
    </lineage>
</organism>
<dbReference type="AlphaFoldDB" id="A0A8E2VHH1"/>
<gene>
    <name evidence="1" type="ORF">C8N38_11396</name>
</gene>
<evidence type="ECO:0000313" key="2">
    <source>
        <dbReference type="Proteomes" id="UP000244037"/>
    </source>
</evidence>
<reference evidence="1 2" key="1">
    <citation type="submission" date="2018-04" db="EMBL/GenBank/DDBJ databases">
        <title>Genomic Encyclopedia of Archaeal and Bacterial Type Strains, Phase II (KMG-II): from individual species to whole genera.</title>
        <authorList>
            <person name="Goeker M."/>
        </authorList>
    </citation>
    <scope>NUCLEOTIDE SEQUENCE [LARGE SCALE GENOMIC DNA]</scope>
    <source>
        <strain evidence="1 2">DSM 19783</strain>
    </source>
</reference>
<dbReference type="Proteomes" id="UP000244037">
    <property type="component" value="Unassembled WGS sequence"/>
</dbReference>